<evidence type="ECO:0000256" key="1">
    <source>
        <dbReference type="ARBA" id="ARBA00023125"/>
    </source>
</evidence>
<dbReference type="CDD" id="cd00383">
    <property type="entry name" value="trans_reg_C"/>
    <property type="match status" value="1"/>
</dbReference>
<evidence type="ECO:0000259" key="5">
    <source>
        <dbReference type="PROSITE" id="PS51755"/>
    </source>
</evidence>
<dbReference type="Gene3D" id="3.40.50.2300">
    <property type="match status" value="1"/>
</dbReference>
<dbReference type="GO" id="GO:0032993">
    <property type="term" value="C:protein-DNA complex"/>
    <property type="evidence" value="ECO:0007669"/>
    <property type="project" value="TreeGrafter"/>
</dbReference>
<proteinExistence type="predicted"/>
<dbReference type="Gene3D" id="1.10.10.10">
    <property type="entry name" value="Winged helix-like DNA-binding domain superfamily/Winged helix DNA-binding domain"/>
    <property type="match status" value="1"/>
</dbReference>
<evidence type="ECO:0000313" key="6">
    <source>
        <dbReference type="EMBL" id="TRL30416.1"/>
    </source>
</evidence>
<feature type="domain" description="OmpR/PhoB-type" evidence="5">
    <location>
        <begin position="124"/>
        <end position="222"/>
    </location>
</feature>
<sequence length="225" mass="25230">MRILVVEDQTDLAAQIVKRVDRAGYSVDAVGTLSDARALIETQPYSIALLDRRLPDGDGLSLLPWIQAKRPGSRILMMTALDTLDDRIEGLDAGADDYLVKPFSLDELMARIRAISRRSEEVRSPLIMVGALSFDLESRTALVEGRAILLHRRERTLLEALVRRAERVVRRDTLISEIYSADEEIQPQALTILVSRLRARLDEERAGVEIHTTRGVGYMIAEKLA</sequence>
<organism evidence="6 7">
    <name type="scientific">Methylosinus sporium</name>
    <dbReference type="NCBI Taxonomy" id="428"/>
    <lineage>
        <taxon>Bacteria</taxon>
        <taxon>Pseudomonadati</taxon>
        <taxon>Pseudomonadota</taxon>
        <taxon>Alphaproteobacteria</taxon>
        <taxon>Hyphomicrobiales</taxon>
        <taxon>Methylocystaceae</taxon>
        <taxon>Methylosinus</taxon>
    </lineage>
</organism>
<feature type="modified residue" description="4-aspartylphosphate" evidence="2">
    <location>
        <position position="51"/>
    </location>
</feature>
<accession>A0A549SLB3</accession>
<dbReference type="Pfam" id="PF00072">
    <property type="entry name" value="Response_reg"/>
    <property type="match status" value="1"/>
</dbReference>
<dbReference type="InterPro" id="IPR011006">
    <property type="entry name" value="CheY-like_superfamily"/>
</dbReference>
<reference evidence="6 7" key="1">
    <citation type="submission" date="2019-07" db="EMBL/GenBank/DDBJ databases">
        <title>Ln-dependent methylotrophs.</title>
        <authorList>
            <person name="Tani A."/>
        </authorList>
    </citation>
    <scope>NUCLEOTIDE SEQUENCE [LARGE SCALE GENOMIC DNA]</scope>
    <source>
        <strain evidence="6 7">SM89A</strain>
    </source>
</reference>
<dbReference type="GO" id="GO:0005829">
    <property type="term" value="C:cytosol"/>
    <property type="evidence" value="ECO:0007669"/>
    <property type="project" value="TreeGrafter"/>
</dbReference>
<feature type="domain" description="Response regulatory" evidence="4">
    <location>
        <begin position="2"/>
        <end position="116"/>
    </location>
</feature>
<dbReference type="InterPro" id="IPR001789">
    <property type="entry name" value="Sig_transdc_resp-reg_receiver"/>
</dbReference>
<dbReference type="InterPro" id="IPR036388">
    <property type="entry name" value="WH-like_DNA-bd_sf"/>
</dbReference>
<dbReference type="SMART" id="SM00862">
    <property type="entry name" value="Trans_reg_C"/>
    <property type="match status" value="1"/>
</dbReference>
<dbReference type="InterPro" id="IPR001867">
    <property type="entry name" value="OmpR/PhoB-type_DNA-bd"/>
</dbReference>
<dbReference type="PANTHER" id="PTHR48111">
    <property type="entry name" value="REGULATOR OF RPOS"/>
    <property type="match status" value="1"/>
</dbReference>
<keyword evidence="1 3" id="KW-0238">DNA-binding</keyword>
<evidence type="ECO:0000256" key="2">
    <source>
        <dbReference type="PROSITE-ProRule" id="PRU00169"/>
    </source>
</evidence>
<dbReference type="GO" id="GO:0000156">
    <property type="term" value="F:phosphorelay response regulator activity"/>
    <property type="evidence" value="ECO:0007669"/>
    <property type="project" value="TreeGrafter"/>
</dbReference>
<comment type="caution">
    <text evidence="6">The sequence shown here is derived from an EMBL/GenBank/DDBJ whole genome shotgun (WGS) entry which is preliminary data.</text>
</comment>
<evidence type="ECO:0000259" key="4">
    <source>
        <dbReference type="PROSITE" id="PS50110"/>
    </source>
</evidence>
<name>A0A549SLB3_METSR</name>
<evidence type="ECO:0000256" key="3">
    <source>
        <dbReference type="PROSITE-ProRule" id="PRU01091"/>
    </source>
</evidence>
<dbReference type="Proteomes" id="UP000316781">
    <property type="component" value="Unassembled WGS sequence"/>
</dbReference>
<dbReference type="PROSITE" id="PS51755">
    <property type="entry name" value="OMPR_PHOB"/>
    <property type="match status" value="1"/>
</dbReference>
<dbReference type="InterPro" id="IPR039420">
    <property type="entry name" value="WalR-like"/>
</dbReference>
<dbReference type="PANTHER" id="PTHR48111:SF36">
    <property type="entry name" value="TRANSCRIPTIONAL REGULATORY PROTEIN CUTR"/>
    <property type="match status" value="1"/>
</dbReference>
<dbReference type="Gene3D" id="6.10.250.690">
    <property type="match status" value="1"/>
</dbReference>
<gene>
    <name evidence="6" type="ORF">FM996_16725</name>
</gene>
<protein>
    <submittedName>
        <fullName evidence="6">Response regulator transcription factor</fullName>
    </submittedName>
</protein>
<dbReference type="EMBL" id="VJMF01000071">
    <property type="protein sequence ID" value="TRL30416.1"/>
    <property type="molecule type" value="Genomic_DNA"/>
</dbReference>
<keyword evidence="2" id="KW-0597">Phosphoprotein</keyword>
<dbReference type="AlphaFoldDB" id="A0A549SLB3"/>
<dbReference type="GO" id="GO:0006355">
    <property type="term" value="P:regulation of DNA-templated transcription"/>
    <property type="evidence" value="ECO:0007669"/>
    <property type="project" value="InterPro"/>
</dbReference>
<dbReference type="GO" id="GO:0000976">
    <property type="term" value="F:transcription cis-regulatory region binding"/>
    <property type="evidence" value="ECO:0007669"/>
    <property type="project" value="TreeGrafter"/>
</dbReference>
<dbReference type="SMART" id="SM00448">
    <property type="entry name" value="REC"/>
    <property type="match status" value="1"/>
</dbReference>
<feature type="DNA-binding region" description="OmpR/PhoB-type" evidence="3">
    <location>
        <begin position="124"/>
        <end position="222"/>
    </location>
</feature>
<dbReference type="RefSeq" id="WP_142863968.1">
    <property type="nucleotide sequence ID" value="NZ_VJMF01000071.1"/>
</dbReference>
<dbReference type="PROSITE" id="PS50110">
    <property type="entry name" value="RESPONSE_REGULATORY"/>
    <property type="match status" value="1"/>
</dbReference>
<evidence type="ECO:0000313" key="7">
    <source>
        <dbReference type="Proteomes" id="UP000316781"/>
    </source>
</evidence>
<dbReference type="Pfam" id="PF00486">
    <property type="entry name" value="Trans_reg_C"/>
    <property type="match status" value="1"/>
</dbReference>
<dbReference type="SUPFAM" id="SSF52172">
    <property type="entry name" value="CheY-like"/>
    <property type="match status" value="1"/>
</dbReference>